<reference evidence="8" key="1">
    <citation type="submission" date="2021-01" db="EMBL/GenBank/DDBJ databases">
        <title>Whole genome shotgun sequence of Sinosporangium siamense NBRC 109515.</title>
        <authorList>
            <person name="Komaki H."/>
            <person name="Tamura T."/>
        </authorList>
    </citation>
    <scope>NUCLEOTIDE SEQUENCE</scope>
    <source>
        <strain evidence="8">NBRC 109515</strain>
    </source>
</reference>
<dbReference type="Pfam" id="PF13244">
    <property type="entry name" value="MbhD"/>
    <property type="match status" value="1"/>
</dbReference>
<evidence type="ECO:0000259" key="7">
    <source>
        <dbReference type="Pfam" id="PF13244"/>
    </source>
</evidence>
<dbReference type="InterPro" id="IPR042106">
    <property type="entry name" value="Nuo/plastoQ_OxRdtase_6_NuoJ"/>
</dbReference>
<evidence type="ECO:0000256" key="2">
    <source>
        <dbReference type="ARBA" id="ARBA00022475"/>
    </source>
</evidence>
<organism evidence="8 9">
    <name type="scientific">Sinosporangium siamense</name>
    <dbReference type="NCBI Taxonomy" id="1367973"/>
    <lineage>
        <taxon>Bacteria</taxon>
        <taxon>Bacillati</taxon>
        <taxon>Actinomycetota</taxon>
        <taxon>Actinomycetes</taxon>
        <taxon>Streptosporangiales</taxon>
        <taxon>Streptosporangiaceae</taxon>
        <taxon>Sinosporangium</taxon>
    </lineage>
</organism>
<accession>A0A919RM60</accession>
<keyword evidence="9" id="KW-1185">Reference proteome</keyword>
<evidence type="ECO:0000313" key="9">
    <source>
        <dbReference type="Proteomes" id="UP000606172"/>
    </source>
</evidence>
<evidence type="ECO:0000256" key="3">
    <source>
        <dbReference type="ARBA" id="ARBA00022692"/>
    </source>
</evidence>
<feature type="transmembrane region" description="Helical" evidence="6">
    <location>
        <begin position="54"/>
        <end position="75"/>
    </location>
</feature>
<feature type="transmembrane region" description="Helical" evidence="6">
    <location>
        <begin position="29"/>
        <end position="47"/>
    </location>
</feature>
<evidence type="ECO:0000256" key="4">
    <source>
        <dbReference type="ARBA" id="ARBA00022989"/>
    </source>
</evidence>
<comment type="subcellular location">
    <subcellularLocation>
        <location evidence="1">Cell membrane</location>
        <topology evidence="1">Multi-pass membrane protein</topology>
    </subcellularLocation>
</comment>
<keyword evidence="4 6" id="KW-1133">Transmembrane helix</keyword>
<dbReference type="Proteomes" id="UP000606172">
    <property type="component" value="Unassembled WGS sequence"/>
</dbReference>
<evidence type="ECO:0000313" key="8">
    <source>
        <dbReference type="EMBL" id="GII94524.1"/>
    </source>
</evidence>
<proteinExistence type="predicted"/>
<evidence type="ECO:0000256" key="5">
    <source>
        <dbReference type="ARBA" id="ARBA00023136"/>
    </source>
</evidence>
<dbReference type="RefSeq" id="WP_204029079.1">
    <property type="nucleotide sequence ID" value="NZ_BOOW01000030.1"/>
</dbReference>
<evidence type="ECO:0000256" key="1">
    <source>
        <dbReference type="ARBA" id="ARBA00004651"/>
    </source>
</evidence>
<keyword evidence="3 6" id="KW-0812">Transmembrane</keyword>
<dbReference type="InterPro" id="IPR025383">
    <property type="entry name" value="MrpA_C/MbhD"/>
</dbReference>
<keyword evidence="5 6" id="KW-0472">Membrane</keyword>
<dbReference type="EMBL" id="BOOW01000030">
    <property type="protein sequence ID" value="GII94524.1"/>
    <property type="molecule type" value="Genomic_DNA"/>
</dbReference>
<gene>
    <name evidence="8" type="ORF">Ssi02_47550</name>
</gene>
<protein>
    <recommendedName>
        <fullName evidence="7">MrpA C-terminal/MbhD domain-containing protein</fullName>
    </recommendedName>
</protein>
<dbReference type="AlphaFoldDB" id="A0A919RM60"/>
<evidence type="ECO:0000256" key="6">
    <source>
        <dbReference type="SAM" id="Phobius"/>
    </source>
</evidence>
<comment type="caution">
    <text evidence="8">The sequence shown here is derived from an EMBL/GenBank/DDBJ whole genome shotgun (WGS) entry which is preliminary data.</text>
</comment>
<feature type="domain" description="MrpA C-terminal/MbhD" evidence="7">
    <location>
        <begin position="12"/>
        <end position="76"/>
    </location>
</feature>
<dbReference type="Gene3D" id="1.20.120.1200">
    <property type="entry name" value="NADH-ubiquinone/plastoquinone oxidoreductase chain 6, subunit NuoJ"/>
    <property type="match status" value="1"/>
</dbReference>
<dbReference type="GO" id="GO:0005886">
    <property type="term" value="C:plasma membrane"/>
    <property type="evidence" value="ECO:0007669"/>
    <property type="project" value="UniProtKB-SubCell"/>
</dbReference>
<keyword evidence="2" id="KW-1003">Cell membrane</keyword>
<name>A0A919RM60_9ACTN</name>
<sequence length="84" mass="8705">MGEALLAGAFALAALLATAVVLTRDPVRQAIVLSGYGLSLGVLFVTLQAPDVAMAQLAVGTVMVPLMVILAVAAIRRHQREEPP</sequence>